<dbReference type="InterPro" id="IPR017946">
    <property type="entry name" value="PLC-like_Pdiesterase_TIM-brl"/>
</dbReference>
<dbReference type="GO" id="GO:0008081">
    <property type="term" value="F:phosphoric diester hydrolase activity"/>
    <property type="evidence" value="ECO:0007669"/>
    <property type="project" value="InterPro"/>
</dbReference>
<keyword evidence="3" id="KW-1185">Reference proteome</keyword>
<dbReference type="Gene3D" id="3.20.20.190">
    <property type="entry name" value="Phosphatidylinositol (PI) phosphodiesterase"/>
    <property type="match status" value="1"/>
</dbReference>
<evidence type="ECO:0000313" key="2">
    <source>
        <dbReference type="EMBL" id="KLI64530.1"/>
    </source>
</evidence>
<dbReference type="GO" id="GO:0006629">
    <property type="term" value="P:lipid metabolic process"/>
    <property type="evidence" value="ECO:0007669"/>
    <property type="project" value="InterPro"/>
</dbReference>
<dbReference type="AlphaFoldDB" id="A0A0H0XW57"/>
<dbReference type="EMBL" id="LBHU01000001">
    <property type="protein sequence ID" value="KLI64530.1"/>
    <property type="molecule type" value="Genomic_DNA"/>
</dbReference>
<dbReference type="SUPFAM" id="SSF51695">
    <property type="entry name" value="PLC-like phosphodiesterases"/>
    <property type="match status" value="1"/>
</dbReference>
<evidence type="ECO:0000313" key="3">
    <source>
        <dbReference type="Proteomes" id="UP000053455"/>
    </source>
</evidence>
<reference evidence="2 3" key="1">
    <citation type="submission" date="2015-04" db="EMBL/GenBank/DDBJ databases">
        <title>The draft genome sequence of Erythrobacter marinus HWDM-33.</title>
        <authorList>
            <person name="Zhuang L."/>
            <person name="Liu Y."/>
            <person name="Shao Z."/>
        </authorList>
    </citation>
    <scope>NUCLEOTIDE SEQUENCE [LARGE SCALE GENOMIC DNA]</scope>
    <source>
        <strain evidence="2 3">HWDM-33</strain>
    </source>
</reference>
<dbReference type="STRING" id="874156.GCA_001021555_00717"/>
<name>A0A0H0XW57_9SPHN</name>
<accession>A0A0H0XW57</accession>
<protein>
    <recommendedName>
        <fullName evidence="1">GP-PDE domain-containing protein</fullName>
    </recommendedName>
</protein>
<dbReference type="PATRIC" id="fig|874156.12.peg.586"/>
<organism evidence="2 3">
    <name type="scientific">Aurantiacibacter marinus</name>
    <dbReference type="NCBI Taxonomy" id="874156"/>
    <lineage>
        <taxon>Bacteria</taxon>
        <taxon>Pseudomonadati</taxon>
        <taxon>Pseudomonadota</taxon>
        <taxon>Alphaproteobacteria</taxon>
        <taxon>Sphingomonadales</taxon>
        <taxon>Erythrobacteraceae</taxon>
        <taxon>Aurantiacibacter</taxon>
    </lineage>
</organism>
<dbReference type="RefSeq" id="WP_047310190.1">
    <property type="nucleotide sequence ID" value="NZ_LDCP01000001.1"/>
</dbReference>
<dbReference type="InterPro" id="IPR030395">
    <property type="entry name" value="GP_PDE_dom"/>
</dbReference>
<sequence length="101" mass="11693">MLPIAHRGASEKRLEHTLAVYELAIDHGADYIEPGLMTTSDGVLAARHKKRDFRHHRYCRSTEICTRNTRYDGLYRVPALAEIIQRVRAKEVETGREIDLY</sequence>
<comment type="caution">
    <text evidence="2">The sequence shown here is derived from an EMBL/GenBank/DDBJ whole genome shotgun (WGS) entry which is preliminary data.</text>
</comment>
<gene>
    <name evidence="2" type="ORF">AAV99_02815</name>
</gene>
<proteinExistence type="predicted"/>
<dbReference type="Pfam" id="PF03009">
    <property type="entry name" value="GDPD"/>
    <property type="match status" value="1"/>
</dbReference>
<dbReference type="Proteomes" id="UP000053455">
    <property type="component" value="Unassembled WGS sequence"/>
</dbReference>
<evidence type="ECO:0000259" key="1">
    <source>
        <dbReference type="PROSITE" id="PS51704"/>
    </source>
</evidence>
<feature type="domain" description="GP-PDE" evidence="1">
    <location>
        <begin position="1"/>
        <end position="101"/>
    </location>
</feature>
<dbReference type="PROSITE" id="PS51704">
    <property type="entry name" value="GP_PDE"/>
    <property type="match status" value="1"/>
</dbReference>